<keyword evidence="3" id="KW-1185">Reference proteome</keyword>
<dbReference type="GO" id="GO:0016301">
    <property type="term" value="F:kinase activity"/>
    <property type="evidence" value="ECO:0007669"/>
    <property type="project" value="UniProtKB-KW"/>
</dbReference>
<comment type="caution">
    <text evidence="2">The sequence shown here is derived from an EMBL/GenBank/DDBJ whole genome shotgun (WGS) entry which is preliminary data.</text>
</comment>
<organism evidence="2 3">
    <name type="scientific">Corynascus novoguineensis</name>
    <dbReference type="NCBI Taxonomy" id="1126955"/>
    <lineage>
        <taxon>Eukaryota</taxon>
        <taxon>Fungi</taxon>
        <taxon>Dikarya</taxon>
        <taxon>Ascomycota</taxon>
        <taxon>Pezizomycotina</taxon>
        <taxon>Sordariomycetes</taxon>
        <taxon>Sordariomycetidae</taxon>
        <taxon>Sordariales</taxon>
        <taxon>Chaetomiaceae</taxon>
        <taxon>Corynascus</taxon>
    </lineage>
</organism>
<dbReference type="Pfam" id="PF01636">
    <property type="entry name" value="APH"/>
    <property type="match status" value="1"/>
</dbReference>
<accession>A0AAN7CRR0</accession>
<evidence type="ECO:0000313" key="3">
    <source>
        <dbReference type="Proteomes" id="UP001303647"/>
    </source>
</evidence>
<dbReference type="AlphaFoldDB" id="A0AAN7CRR0"/>
<dbReference type="EMBL" id="MU857668">
    <property type="protein sequence ID" value="KAK4246730.1"/>
    <property type="molecule type" value="Genomic_DNA"/>
</dbReference>
<keyword evidence="2" id="KW-0418">Kinase</keyword>
<reference evidence="2" key="1">
    <citation type="journal article" date="2023" name="Mol. Phylogenet. Evol.">
        <title>Genome-scale phylogeny and comparative genomics of the fungal order Sordariales.</title>
        <authorList>
            <person name="Hensen N."/>
            <person name="Bonometti L."/>
            <person name="Westerberg I."/>
            <person name="Brannstrom I.O."/>
            <person name="Guillou S."/>
            <person name="Cros-Aarteil S."/>
            <person name="Calhoun S."/>
            <person name="Haridas S."/>
            <person name="Kuo A."/>
            <person name="Mondo S."/>
            <person name="Pangilinan J."/>
            <person name="Riley R."/>
            <person name="LaButti K."/>
            <person name="Andreopoulos B."/>
            <person name="Lipzen A."/>
            <person name="Chen C."/>
            <person name="Yan M."/>
            <person name="Daum C."/>
            <person name="Ng V."/>
            <person name="Clum A."/>
            <person name="Steindorff A."/>
            <person name="Ohm R.A."/>
            <person name="Martin F."/>
            <person name="Silar P."/>
            <person name="Natvig D.O."/>
            <person name="Lalanne C."/>
            <person name="Gautier V."/>
            <person name="Ament-Velasquez S.L."/>
            <person name="Kruys A."/>
            <person name="Hutchinson M.I."/>
            <person name="Powell A.J."/>
            <person name="Barry K."/>
            <person name="Miller A.N."/>
            <person name="Grigoriev I.V."/>
            <person name="Debuchy R."/>
            <person name="Gladieux P."/>
            <person name="Hiltunen Thoren M."/>
            <person name="Johannesson H."/>
        </authorList>
    </citation>
    <scope>NUCLEOTIDE SEQUENCE</scope>
    <source>
        <strain evidence="2">CBS 359.72</strain>
    </source>
</reference>
<gene>
    <name evidence="2" type="ORF">C7999DRAFT_15159</name>
</gene>
<dbReference type="SUPFAM" id="SSF56112">
    <property type="entry name" value="Protein kinase-like (PK-like)"/>
    <property type="match status" value="1"/>
</dbReference>
<feature type="domain" description="Aminoglycoside phosphotransferase" evidence="1">
    <location>
        <begin position="14"/>
        <end position="265"/>
    </location>
</feature>
<dbReference type="InterPro" id="IPR002575">
    <property type="entry name" value="Aminoglycoside_PTrfase"/>
</dbReference>
<keyword evidence="2" id="KW-0808">Transferase</keyword>
<dbReference type="Gene3D" id="3.90.1200.10">
    <property type="match status" value="1"/>
</dbReference>
<dbReference type="Proteomes" id="UP001303647">
    <property type="component" value="Unassembled WGS sequence"/>
</dbReference>
<dbReference type="PANTHER" id="PTHR21310">
    <property type="entry name" value="AMINOGLYCOSIDE PHOSPHOTRANSFERASE-RELATED-RELATED"/>
    <property type="match status" value="1"/>
</dbReference>
<dbReference type="InterPro" id="IPR051678">
    <property type="entry name" value="AGP_Transferase"/>
</dbReference>
<evidence type="ECO:0000259" key="1">
    <source>
        <dbReference type="Pfam" id="PF01636"/>
    </source>
</evidence>
<dbReference type="PANTHER" id="PTHR21310:SF15">
    <property type="entry name" value="AMINOGLYCOSIDE PHOSPHOTRANSFERASE DOMAIN-CONTAINING PROTEIN"/>
    <property type="match status" value="1"/>
</dbReference>
<proteinExistence type="predicted"/>
<dbReference type="InterPro" id="IPR011009">
    <property type="entry name" value="Kinase-like_dom_sf"/>
</dbReference>
<dbReference type="CDD" id="cd05120">
    <property type="entry name" value="APH_ChoK_like"/>
    <property type="match status" value="1"/>
</dbReference>
<evidence type="ECO:0000313" key="2">
    <source>
        <dbReference type="EMBL" id="KAK4246730.1"/>
    </source>
</evidence>
<reference evidence="2" key="2">
    <citation type="submission" date="2023-05" db="EMBL/GenBank/DDBJ databases">
        <authorList>
            <consortium name="Lawrence Berkeley National Laboratory"/>
            <person name="Steindorff A."/>
            <person name="Hensen N."/>
            <person name="Bonometti L."/>
            <person name="Westerberg I."/>
            <person name="Brannstrom I.O."/>
            <person name="Guillou S."/>
            <person name="Cros-Aarteil S."/>
            <person name="Calhoun S."/>
            <person name="Haridas S."/>
            <person name="Kuo A."/>
            <person name="Mondo S."/>
            <person name="Pangilinan J."/>
            <person name="Riley R."/>
            <person name="Labutti K."/>
            <person name="Andreopoulos B."/>
            <person name="Lipzen A."/>
            <person name="Chen C."/>
            <person name="Yanf M."/>
            <person name="Daum C."/>
            <person name="Ng V."/>
            <person name="Clum A."/>
            <person name="Ohm R."/>
            <person name="Martin F."/>
            <person name="Silar P."/>
            <person name="Natvig D."/>
            <person name="Lalanne C."/>
            <person name="Gautier V."/>
            <person name="Ament-Velasquez S.L."/>
            <person name="Kruys A."/>
            <person name="Hutchinson M.I."/>
            <person name="Powell A.J."/>
            <person name="Barry K."/>
            <person name="Miller A.N."/>
            <person name="Grigoriev I.V."/>
            <person name="Debuchy R."/>
            <person name="Gladieux P."/>
            <person name="Thoren M.H."/>
            <person name="Johannesson H."/>
        </authorList>
    </citation>
    <scope>NUCLEOTIDE SEQUENCE</scope>
    <source>
        <strain evidence="2">CBS 359.72</strain>
    </source>
</reference>
<sequence>MPRYHRRLIPTRPPAGFSFDRAEVIYQHADRVVWKIGHKYILKRTGFVNDAEAATHRFVWENTHIPLPKLYGEWVLPVSGRRGSQGRYRYYLLEERIPGQTLKDCWGQLSARNRVAIAEQVAGLMEELARFRGRRMETVSGARLPNNCFNPAPDNPRGWLTGRWATDDDVFNGVFLPALLRRGLSDTVIRLCRCTMPPCEGELAFTHGDLYVGNVLVDPVTARVTGLIDWEMAGFWPEWFQYARITHGCSRDDDEWKAILSRASRRRIRRADHGRVWHDAVTTLLYEPGSAQARAWLRLLLQYQRGQVDRDALRGYRGINESDVRGQLAMYDDITLNNPGGFGD</sequence>
<protein>
    <submittedName>
        <fullName evidence="2">Kinase-like domain-containing protein</fullName>
    </submittedName>
</protein>
<name>A0AAN7CRR0_9PEZI</name>